<keyword evidence="3" id="KW-0813">Transport</keyword>
<comment type="subcellular location">
    <subcellularLocation>
        <location evidence="1">Membrane</location>
        <topology evidence="1">Multi-pass membrane protein</topology>
    </subcellularLocation>
</comment>
<dbReference type="Proteomes" id="UP001285636">
    <property type="component" value="Unassembled WGS sequence"/>
</dbReference>
<evidence type="ECO:0000313" key="9">
    <source>
        <dbReference type="EMBL" id="MDV2884076.1"/>
    </source>
</evidence>
<comment type="similarity">
    <text evidence="2">Belongs to the amino acid-polyamine-organocation (APC) superfamily. Spore germination protein (SGP) (TC 2.A.3.9) family.</text>
</comment>
<evidence type="ECO:0000256" key="8">
    <source>
        <dbReference type="SAM" id="Phobius"/>
    </source>
</evidence>
<keyword evidence="5 8" id="KW-0812">Transmembrane</keyword>
<feature type="transmembrane region" description="Helical" evidence="8">
    <location>
        <begin position="339"/>
        <end position="361"/>
    </location>
</feature>
<proteinExistence type="inferred from homology"/>
<reference evidence="9" key="1">
    <citation type="submission" date="2023-10" db="EMBL/GenBank/DDBJ databases">
        <title>Screening of Alkalihalophilus pseudofirmusBZ-TG-HK211 and Its Alleviation of Salt Stress on Rapeseed Growth.</title>
        <authorList>
            <person name="Zhao B."/>
            <person name="Guo T."/>
        </authorList>
    </citation>
    <scope>NUCLEOTIDE SEQUENCE</scope>
    <source>
        <strain evidence="9">BZ-TG-HK211</strain>
    </source>
</reference>
<keyword evidence="4" id="KW-0309">Germination</keyword>
<feature type="transmembrane region" description="Helical" evidence="8">
    <location>
        <begin position="313"/>
        <end position="333"/>
    </location>
</feature>
<evidence type="ECO:0000256" key="7">
    <source>
        <dbReference type="ARBA" id="ARBA00023136"/>
    </source>
</evidence>
<dbReference type="InterPro" id="IPR004761">
    <property type="entry name" value="Spore_GerAB"/>
</dbReference>
<evidence type="ECO:0000256" key="5">
    <source>
        <dbReference type="ARBA" id="ARBA00022692"/>
    </source>
</evidence>
<organism evidence="9 10">
    <name type="scientific">Alkalihalophilus pseudofirmus</name>
    <name type="common">Bacillus pseudofirmus</name>
    <dbReference type="NCBI Taxonomy" id="79885"/>
    <lineage>
        <taxon>Bacteria</taxon>
        <taxon>Bacillati</taxon>
        <taxon>Bacillota</taxon>
        <taxon>Bacilli</taxon>
        <taxon>Bacillales</taxon>
        <taxon>Bacillaceae</taxon>
        <taxon>Alkalihalophilus</taxon>
    </lineage>
</organism>
<name>A0AAJ2NKB5_ALKPS</name>
<feature type="transmembrane region" description="Helical" evidence="8">
    <location>
        <begin position="149"/>
        <end position="168"/>
    </location>
</feature>
<feature type="transmembrane region" description="Helical" evidence="8">
    <location>
        <begin position="276"/>
        <end position="301"/>
    </location>
</feature>
<protein>
    <submittedName>
        <fullName evidence="9">GerAB/ArcD/ProY family transporter</fullName>
    </submittedName>
</protein>
<gene>
    <name evidence="9" type="ORF">RYX45_02730</name>
</gene>
<accession>A0AAJ2NKB5</accession>
<evidence type="ECO:0000256" key="2">
    <source>
        <dbReference type="ARBA" id="ARBA00007998"/>
    </source>
</evidence>
<sequence length="367" mass="42134">MTMNTVPAKTPKEALMIPPYLVFYLIHSMQVGVGVLGFTRYIADIAGFRAWMSVLLTGFLFHILVWLMYSILNDKDKDLVSVHKNAFGKWIGGLLTFVFLIYITFLAMTVLRTYIEVVQIWIFPELPTWAISLSIILIAYYAVTSGFRVVAGICFLGVVIPLFLYFSALAPLEFATYRNLMPLFDTSIQAQIEATKAMTLSFLGPELLLIYYPFIQEPKKSQKFAHFGIMFTTFIYLTVTIVTFVFYSEKQLATTIWPTLSAWKVLELPFIERFEYLGIATWMFVVMPNITLGLWGASRALKRQINISHRKAIIIISLMAFIITIAFTTRAQIDALNTYVSFTGTYIVYLYIPFLFLILTLRRKLRK</sequence>
<evidence type="ECO:0000256" key="6">
    <source>
        <dbReference type="ARBA" id="ARBA00022989"/>
    </source>
</evidence>
<feature type="transmembrane region" description="Helical" evidence="8">
    <location>
        <begin position="121"/>
        <end position="142"/>
    </location>
</feature>
<evidence type="ECO:0000256" key="3">
    <source>
        <dbReference type="ARBA" id="ARBA00022448"/>
    </source>
</evidence>
<feature type="transmembrane region" description="Helical" evidence="8">
    <location>
        <begin position="90"/>
        <end position="115"/>
    </location>
</feature>
<dbReference type="AlphaFoldDB" id="A0AAJ2NKB5"/>
<dbReference type="PANTHER" id="PTHR34975:SF2">
    <property type="entry name" value="SPORE GERMINATION PROTEIN A2"/>
    <property type="match status" value="1"/>
</dbReference>
<dbReference type="Pfam" id="PF03845">
    <property type="entry name" value="Spore_permease"/>
    <property type="match status" value="1"/>
</dbReference>
<feature type="transmembrane region" description="Helical" evidence="8">
    <location>
        <begin position="21"/>
        <end position="42"/>
    </location>
</feature>
<feature type="transmembrane region" description="Helical" evidence="8">
    <location>
        <begin position="48"/>
        <end position="69"/>
    </location>
</feature>
<dbReference type="PANTHER" id="PTHR34975">
    <property type="entry name" value="SPORE GERMINATION PROTEIN A2"/>
    <property type="match status" value="1"/>
</dbReference>
<evidence type="ECO:0000313" key="10">
    <source>
        <dbReference type="Proteomes" id="UP001285636"/>
    </source>
</evidence>
<evidence type="ECO:0000256" key="4">
    <source>
        <dbReference type="ARBA" id="ARBA00022544"/>
    </source>
</evidence>
<dbReference type="GO" id="GO:0009847">
    <property type="term" value="P:spore germination"/>
    <property type="evidence" value="ECO:0007669"/>
    <property type="project" value="InterPro"/>
</dbReference>
<comment type="caution">
    <text evidence="9">The sequence shown here is derived from an EMBL/GenBank/DDBJ whole genome shotgun (WGS) entry which is preliminary data.</text>
</comment>
<dbReference type="GO" id="GO:0016020">
    <property type="term" value="C:membrane"/>
    <property type="evidence" value="ECO:0007669"/>
    <property type="project" value="UniProtKB-SubCell"/>
</dbReference>
<keyword evidence="7 8" id="KW-0472">Membrane</keyword>
<dbReference type="RefSeq" id="WP_323465804.1">
    <property type="nucleotide sequence ID" value="NZ_CP144224.1"/>
</dbReference>
<dbReference type="NCBIfam" id="TIGR00912">
    <property type="entry name" value="2A0309"/>
    <property type="match status" value="1"/>
</dbReference>
<evidence type="ECO:0000256" key="1">
    <source>
        <dbReference type="ARBA" id="ARBA00004141"/>
    </source>
</evidence>
<dbReference type="EMBL" id="JAWJAY010000001">
    <property type="protein sequence ID" value="MDV2884076.1"/>
    <property type="molecule type" value="Genomic_DNA"/>
</dbReference>
<keyword evidence="6 8" id="KW-1133">Transmembrane helix</keyword>
<feature type="transmembrane region" description="Helical" evidence="8">
    <location>
        <begin position="224"/>
        <end position="247"/>
    </location>
</feature>